<evidence type="ECO:0000313" key="2">
    <source>
        <dbReference type="Proteomes" id="UP000265520"/>
    </source>
</evidence>
<sequence>MAEKGKEVIQEVQEVDCEDYVAEIAEEEDFEDYVAEIAELLKDRPHFEIGSGSKDLVR</sequence>
<comment type="caution">
    <text evidence="1">The sequence shown here is derived from an EMBL/GenBank/DDBJ whole genome shotgun (WGS) entry which is preliminary data.</text>
</comment>
<dbReference type="AlphaFoldDB" id="A0A392TMS1"/>
<name>A0A392TMS1_9FABA</name>
<proteinExistence type="predicted"/>
<reference evidence="1 2" key="1">
    <citation type="journal article" date="2018" name="Front. Plant Sci.">
        <title>Red Clover (Trifolium pratense) and Zigzag Clover (T. medium) - A Picture of Genomic Similarities and Differences.</title>
        <authorList>
            <person name="Dluhosova J."/>
            <person name="Istvanek J."/>
            <person name="Nedelnik J."/>
            <person name="Repkova J."/>
        </authorList>
    </citation>
    <scope>NUCLEOTIDE SEQUENCE [LARGE SCALE GENOMIC DNA]</scope>
    <source>
        <strain evidence="2">cv. 10/8</strain>
        <tissue evidence="1">Leaf</tissue>
    </source>
</reference>
<evidence type="ECO:0000313" key="1">
    <source>
        <dbReference type="EMBL" id="MCI61747.1"/>
    </source>
</evidence>
<accession>A0A392TMS1</accession>
<dbReference type="Proteomes" id="UP000265520">
    <property type="component" value="Unassembled WGS sequence"/>
</dbReference>
<organism evidence="1 2">
    <name type="scientific">Trifolium medium</name>
    <dbReference type="NCBI Taxonomy" id="97028"/>
    <lineage>
        <taxon>Eukaryota</taxon>
        <taxon>Viridiplantae</taxon>
        <taxon>Streptophyta</taxon>
        <taxon>Embryophyta</taxon>
        <taxon>Tracheophyta</taxon>
        <taxon>Spermatophyta</taxon>
        <taxon>Magnoliopsida</taxon>
        <taxon>eudicotyledons</taxon>
        <taxon>Gunneridae</taxon>
        <taxon>Pentapetalae</taxon>
        <taxon>rosids</taxon>
        <taxon>fabids</taxon>
        <taxon>Fabales</taxon>
        <taxon>Fabaceae</taxon>
        <taxon>Papilionoideae</taxon>
        <taxon>50 kb inversion clade</taxon>
        <taxon>NPAAA clade</taxon>
        <taxon>Hologalegina</taxon>
        <taxon>IRL clade</taxon>
        <taxon>Trifolieae</taxon>
        <taxon>Trifolium</taxon>
    </lineage>
</organism>
<dbReference type="EMBL" id="LXQA010605515">
    <property type="protein sequence ID" value="MCI61747.1"/>
    <property type="molecule type" value="Genomic_DNA"/>
</dbReference>
<protein>
    <submittedName>
        <fullName evidence="1">Uncharacterized protein</fullName>
    </submittedName>
</protein>
<keyword evidence="2" id="KW-1185">Reference proteome</keyword>